<evidence type="ECO:0000313" key="2">
    <source>
        <dbReference type="EMBL" id="MFB9907969.1"/>
    </source>
</evidence>
<protein>
    <submittedName>
        <fullName evidence="2">DNA alkylation repair protein</fullName>
    </submittedName>
</protein>
<sequence>MPKVCRGRPVRHAKRSSPRSRYSWASRATRSTAWPGRPTPGSALHEVGKIDQDRLVGFLREHAGAVTRVTLRYATQKLPPGLRAEPLKRA</sequence>
<dbReference type="InterPro" id="IPR014825">
    <property type="entry name" value="DNA_alkylation"/>
</dbReference>
<dbReference type="Pfam" id="PF08713">
    <property type="entry name" value="DNA_alkylation"/>
    <property type="match status" value="1"/>
</dbReference>
<gene>
    <name evidence="2" type="ORF">ACFFQA_28890</name>
</gene>
<dbReference type="EMBL" id="JBHLZU010000026">
    <property type="protein sequence ID" value="MFB9907969.1"/>
    <property type="molecule type" value="Genomic_DNA"/>
</dbReference>
<dbReference type="RefSeq" id="WP_377859068.1">
    <property type="nucleotide sequence ID" value="NZ_JBHLZU010000026.1"/>
</dbReference>
<feature type="compositionally biased region" description="Basic residues" evidence="1">
    <location>
        <begin position="1"/>
        <end position="18"/>
    </location>
</feature>
<feature type="region of interest" description="Disordered" evidence="1">
    <location>
        <begin position="1"/>
        <end position="45"/>
    </location>
</feature>
<proteinExistence type="predicted"/>
<keyword evidence="3" id="KW-1185">Reference proteome</keyword>
<evidence type="ECO:0000256" key="1">
    <source>
        <dbReference type="SAM" id="MobiDB-lite"/>
    </source>
</evidence>
<reference evidence="2 3" key="1">
    <citation type="submission" date="2024-09" db="EMBL/GenBank/DDBJ databases">
        <authorList>
            <person name="Sun Q."/>
            <person name="Mori K."/>
        </authorList>
    </citation>
    <scope>NUCLEOTIDE SEQUENCE [LARGE SCALE GENOMIC DNA]</scope>
    <source>
        <strain evidence="2 3">TBRC 7907</strain>
    </source>
</reference>
<accession>A0ABV6A6U5</accession>
<evidence type="ECO:0000313" key="3">
    <source>
        <dbReference type="Proteomes" id="UP001589693"/>
    </source>
</evidence>
<dbReference type="Proteomes" id="UP001589693">
    <property type="component" value="Unassembled WGS sequence"/>
</dbReference>
<comment type="caution">
    <text evidence="2">The sequence shown here is derived from an EMBL/GenBank/DDBJ whole genome shotgun (WGS) entry which is preliminary data.</text>
</comment>
<organism evidence="2 3">
    <name type="scientific">Allokutzneria oryzae</name>
    <dbReference type="NCBI Taxonomy" id="1378989"/>
    <lineage>
        <taxon>Bacteria</taxon>
        <taxon>Bacillati</taxon>
        <taxon>Actinomycetota</taxon>
        <taxon>Actinomycetes</taxon>
        <taxon>Pseudonocardiales</taxon>
        <taxon>Pseudonocardiaceae</taxon>
        <taxon>Allokutzneria</taxon>
    </lineage>
</organism>
<dbReference type="Gene3D" id="1.25.10.90">
    <property type="match status" value="1"/>
</dbReference>
<name>A0ABV6A6U5_9PSEU</name>